<protein>
    <submittedName>
        <fullName evidence="6">LacI family DNA-binding transcriptional regulator</fullName>
    </submittedName>
</protein>
<dbReference type="PANTHER" id="PTHR30146">
    <property type="entry name" value="LACI-RELATED TRANSCRIPTIONAL REPRESSOR"/>
    <property type="match status" value="1"/>
</dbReference>
<reference evidence="7" key="1">
    <citation type="journal article" date="2019" name="Int. J. Syst. Evol. Microbiol.">
        <title>The Global Catalogue of Microorganisms (GCM) 10K type strain sequencing project: providing services to taxonomists for standard genome sequencing and annotation.</title>
        <authorList>
            <consortium name="The Broad Institute Genomics Platform"/>
            <consortium name="The Broad Institute Genome Sequencing Center for Infectious Disease"/>
            <person name="Wu L."/>
            <person name="Ma J."/>
        </authorList>
    </citation>
    <scope>NUCLEOTIDE SEQUENCE [LARGE SCALE GENOMIC DNA]</scope>
    <source>
        <strain evidence="7">CCM 7043</strain>
    </source>
</reference>
<evidence type="ECO:0000256" key="4">
    <source>
        <dbReference type="SAM" id="MobiDB-lite"/>
    </source>
</evidence>
<gene>
    <name evidence="6" type="ORF">ACFSJD_39915</name>
</gene>
<dbReference type="Pfam" id="PF00532">
    <property type="entry name" value="Peripla_BP_1"/>
    <property type="match status" value="1"/>
</dbReference>
<evidence type="ECO:0000313" key="6">
    <source>
        <dbReference type="EMBL" id="MFD1523706.1"/>
    </source>
</evidence>
<keyword evidence="1" id="KW-0805">Transcription regulation</keyword>
<keyword evidence="2 6" id="KW-0238">DNA-binding</keyword>
<evidence type="ECO:0000259" key="5">
    <source>
        <dbReference type="PROSITE" id="PS50932"/>
    </source>
</evidence>
<dbReference type="SMART" id="SM00354">
    <property type="entry name" value="HTH_LACI"/>
    <property type="match status" value="1"/>
</dbReference>
<dbReference type="Proteomes" id="UP001597114">
    <property type="component" value="Unassembled WGS sequence"/>
</dbReference>
<proteinExistence type="predicted"/>
<dbReference type="SUPFAM" id="SSF53822">
    <property type="entry name" value="Periplasmic binding protein-like I"/>
    <property type="match status" value="1"/>
</dbReference>
<keyword evidence="3" id="KW-0804">Transcription</keyword>
<dbReference type="Pfam" id="PF00356">
    <property type="entry name" value="LacI"/>
    <property type="match status" value="1"/>
</dbReference>
<dbReference type="GO" id="GO:0003677">
    <property type="term" value="F:DNA binding"/>
    <property type="evidence" value="ECO:0007669"/>
    <property type="project" value="UniProtKB-KW"/>
</dbReference>
<name>A0ABW4F969_9PSEU</name>
<dbReference type="Gene3D" id="1.10.260.40">
    <property type="entry name" value="lambda repressor-like DNA-binding domains"/>
    <property type="match status" value="1"/>
</dbReference>
<dbReference type="PROSITE" id="PS50932">
    <property type="entry name" value="HTH_LACI_2"/>
    <property type="match status" value="1"/>
</dbReference>
<keyword evidence="7" id="KW-1185">Reference proteome</keyword>
<feature type="region of interest" description="Disordered" evidence="4">
    <location>
        <begin position="1"/>
        <end position="22"/>
    </location>
</feature>
<accession>A0ABW4F969</accession>
<dbReference type="PANTHER" id="PTHR30146:SF109">
    <property type="entry name" value="HTH-TYPE TRANSCRIPTIONAL REGULATOR GALS"/>
    <property type="match status" value="1"/>
</dbReference>
<dbReference type="InterPro" id="IPR028082">
    <property type="entry name" value="Peripla_BP_I"/>
</dbReference>
<dbReference type="Gene3D" id="3.40.50.2300">
    <property type="match status" value="2"/>
</dbReference>
<evidence type="ECO:0000256" key="1">
    <source>
        <dbReference type="ARBA" id="ARBA00023015"/>
    </source>
</evidence>
<feature type="domain" description="HTH lacI-type" evidence="5">
    <location>
        <begin position="16"/>
        <end position="70"/>
    </location>
</feature>
<comment type="caution">
    <text evidence="6">The sequence shown here is derived from an EMBL/GenBank/DDBJ whole genome shotgun (WGS) entry which is preliminary data.</text>
</comment>
<evidence type="ECO:0000256" key="3">
    <source>
        <dbReference type="ARBA" id="ARBA00023163"/>
    </source>
</evidence>
<evidence type="ECO:0000313" key="7">
    <source>
        <dbReference type="Proteomes" id="UP001597114"/>
    </source>
</evidence>
<organism evidence="6 7">
    <name type="scientific">Pseudonocardia yunnanensis</name>
    <dbReference type="NCBI Taxonomy" id="58107"/>
    <lineage>
        <taxon>Bacteria</taxon>
        <taxon>Bacillati</taxon>
        <taxon>Actinomycetota</taxon>
        <taxon>Actinomycetes</taxon>
        <taxon>Pseudonocardiales</taxon>
        <taxon>Pseudonocardiaceae</taxon>
        <taxon>Pseudonocardia</taxon>
    </lineage>
</organism>
<dbReference type="EMBL" id="JBHUCO010000069">
    <property type="protein sequence ID" value="MFD1523706.1"/>
    <property type="molecule type" value="Genomic_DNA"/>
</dbReference>
<dbReference type="InterPro" id="IPR010982">
    <property type="entry name" value="Lambda_DNA-bd_dom_sf"/>
</dbReference>
<dbReference type="SUPFAM" id="SSF47413">
    <property type="entry name" value="lambda repressor-like DNA-binding domains"/>
    <property type="match status" value="1"/>
</dbReference>
<dbReference type="CDD" id="cd01392">
    <property type="entry name" value="HTH_LacI"/>
    <property type="match status" value="1"/>
</dbReference>
<evidence type="ECO:0000256" key="2">
    <source>
        <dbReference type="ARBA" id="ARBA00023125"/>
    </source>
</evidence>
<dbReference type="InterPro" id="IPR001761">
    <property type="entry name" value="Peripla_BP/Lac1_sug-bd_dom"/>
</dbReference>
<dbReference type="RefSeq" id="WP_344723316.1">
    <property type="nucleotide sequence ID" value="NZ_BAAAUS010000019.1"/>
</dbReference>
<sequence>MGSITPGMSPERTSSPTMRDVAAHAEVSPMTVSRTLRGDPRVSPEMRARVLASVEVLRYRRNDVARGLRTGGSSGLLGLIVTNLGNPFYSELALGVESLASEHGLRVVIGNTGGDLDRERQLVDDMASRRVDGIIVVPAGNDHAHLEPAGLHGLPVVLATHPPSGVDVDAVIVDDFGGSRSATCALIAQGHRRIGFLGLGRSMWTGAERLRGFCSALEDAGIPVEDALLRSVAPVAGAAEAVTTELLSIADPPTAVFAANNRNTLGAYRAIAERGAATALAGFDDVPLADLFAAPISVVTYDTGEVGRRAATLLLDRIAGAGQPSAHPRLVTVPTSLKDYRPACGPQAAPV</sequence>
<dbReference type="CDD" id="cd06267">
    <property type="entry name" value="PBP1_LacI_sugar_binding-like"/>
    <property type="match status" value="1"/>
</dbReference>
<dbReference type="InterPro" id="IPR000843">
    <property type="entry name" value="HTH_LacI"/>
</dbReference>